<feature type="transmembrane region" description="Helical" evidence="1">
    <location>
        <begin position="6"/>
        <end position="30"/>
    </location>
</feature>
<evidence type="ECO:0000313" key="2">
    <source>
        <dbReference type="EMBL" id="RBB38898.1"/>
    </source>
</evidence>
<proteinExistence type="predicted"/>
<evidence type="ECO:0000256" key="1">
    <source>
        <dbReference type="SAM" id="Phobius"/>
    </source>
</evidence>
<keyword evidence="1" id="KW-0812">Transmembrane</keyword>
<dbReference type="RefSeq" id="WP_113045886.1">
    <property type="nucleotide sequence ID" value="NZ_QMFZ01000012.1"/>
</dbReference>
<dbReference type="AlphaFoldDB" id="A0A365QV17"/>
<organism evidence="2 3">
    <name type="scientific">Burkholderia reimsis</name>
    <dbReference type="NCBI Taxonomy" id="2234132"/>
    <lineage>
        <taxon>Bacteria</taxon>
        <taxon>Pseudomonadati</taxon>
        <taxon>Pseudomonadota</taxon>
        <taxon>Betaproteobacteria</taxon>
        <taxon>Burkholderiales</taxon>
        <taxon>Burkholderiaceae</taxon>
        <taxon>Burkholderia</taxon>
    </lineage>
</organism>
<keyword evidence="1" id="KW-1133">Transmembrane helix</keyword>
<sequence length="65" mass="6877">MIDAATTIIVVLVILALLGAGLFMVSIAFIDPLTQTVCRGVAVAAAVVVVIIYLSPLLRTLYTCW</sequence>
<protein>
    <submittedName>
        <fullName evidence="2">Uncharacterized protein</fullName>
    </submittedName>
</protein>
<keyword evidence="1" id="KW-0472">Membrane</keyword>
<keyword evidence="3" id="KW-1185">Reference proteome</keyword>
<dbReference type="Proteomes" id="UP000252458">
    <property type="component" value="Unassembled WGS sequence"/>
</dbReference>
<accession>A0A365QV17</accession>
<evidence type="ECO:0000313" key="3">
    <source>
        <dbReference type="Proteomes" id="UP000252458"/>
    </source>
</evidence>
<name>A0A365QV17_9BURK</name>
<comment type="caution">
    <text evidence="2">The sequence shown here is derived from an EMBL/GenBank/DDBJ whole genome shotgun (WGS) entry which is preliminary data.</text>
</comment>
<reference evidence="2 3" key="1">
    <citation type="submission" date="2018-06" db="EMBL/GenBank/DDBJ databases">
        <title>Draft genome sequence of Burkholderia reimsis strain BE51 isolated from a French agricultural soil.</title>
        <authorList>
            <person name="Esmaeel Q."/>
        </authorList>
    </citation>
    <scope>NUCLEOTIDE SEQUENCE [LARGE SCALE GENOMIC DNA]</scope>
    <source>
        <strain evidence="2 3">BE51</strain>
    </source>
</reference>
<gene>
    <name evidence="2" type="ORF">DPV79_16080</name>
</gene>
<dbReference type="EMBL" id="QMFZ01000012">
    <property type="protein sequence ID" value="RBB38898.1"/>
    <property type="molecule type" value="Genomic_DNA"/>
</dbReference>
<feature type="transmembrane region" description="Helical" evidence="1">
    <location>
        <begin position="37"/>
        <end position="58"/>
    </location>
</feature>